<dbReference type="AlphaFoldDB" id="A0A1R4FPD7"/>
<dbReference type="OrthoDB" id="5180791at2"/>
<dbReference type="Proteomes" id="UP000195787">
    <property type="component" value="Unassembled WGS sequence"/>
</dbReference>
<sequence>MERLTVIGVEDDTLIVESAGGKRFGIAVTDVPNLTRRPSSEHVKRKASPREIQTLIRQGMTAAEVEKTTGEELEYIERFEAPVLAERAHILERARATPVASGDLDPLAGERTFESAMTERLDELGATGVEWLSWREVDRGWVIRLTFTADGNQTDAQWAFDHRKQTLQPLGKESKALSQSADPTSVLVPRLRPVAAQEPQSPAPQEAKPEAAAEPAASAAKTEAPEQPQQTRQRPQRFDSGAFRALPTERDSQPSAPELAAEEAPRRTARDAAAARSSRPATEPSHTADLLDALRRRRAERDAAASSASAASAPAEEEDTPLFQVEETEPAEKPAADDDGRHHTSPLSPGKRKGSRASMPSWDEIVFGSRGDDA</sequence>
<dbReference type="InterPro" id="IPR021421">
    <property type="entry name" value="DUF3071"/>
</dbReference>
<evidence type="ECO:0000259" key="2">
    <source>
        <dbReference type="Pfam" id="PF11268"/>
    </source>
</evidence>
<dbReference type="NCBIfam" id="NF040712">
    <property type="entry name" value="SepH"/>
    <property type="match status" value="1"/>
</dbReference>
<feature type="compositionally biased region" description="Low complexity" evidence="1">
    <location>
        <begin position="271"/>
        <end position="291"/>
    </location>
</feature>
<feature type="region of interest" description="Disordered" evidence="1">
    <location>
        <begin position="195"/>
        <end position="374"/>
    </location>
</feature>
<dbReference type="GO" id="GO:0003677">
    <property type="term" value="F:DNA binding"/>
    <property type="evidence" value="ECO:0007669"/>
    <property type="project" value="UniProtKB-KW"/>
</dbReference>
<dbReference type="Pfam" id="PF11268">
    <property type="entry name" value="DUF3071"/>
    <property type="match status" value="1"/>
</dbReference>
<reference evidence="3 4" key="1">
    <citation type="submission" date="2017-02" db="EMBL/GenBank/DDBJ databases">
        <authorList>
            <person name="Peterson S.W."/>
        </authorList>
    </citation>
    <scope>NUCLEOTIDE SEQUENCE [LARGE SCALE GENOMIC DNA]</scope>
    <source>
        <strain evidence="3 4">LMG 22410</strain>
    </source>
</reference>
<feature type="compositionally biased region" description="Basic and acidic residues" evidence="1">
    <location>
        <begin position="330"/>
        <end position="342"/>
    </location>
</feature>
<dbReference type="EMBL" id="FUHU01000026">
    <property type="protein sequence ID" value="SJM57667.1"/>
    <property type="molecule type" value="Genomic_DNA"/>
</dbReference>
<gene>
    <name evidence="3" type="ORF">CZ674_05635</name>
</gene>
<proteinExistence type="predicted"/>
<evidence type="ECO:0000313" key="4">
    <source>
        <dbReference type="Proteomes" id="UP000195787"/>
    </source>
</evidence>
<protein>
    <submittedName>
        <fullName evidence="3">Putative DNA-binding protein</fullName>
    </submittedName>
</protein>
<keyword evidence="3" id="KW-0238">DNA-binding</keyword>
<organism evidence="3 4">
    <name type="scientific">Agrococcus casei LMG 22410</name>
    <dbReference type="NCBI Taxonomy" id="1255656"/>
    <lineage>
        <taxon>Bacteria</taxon>
        <taxon>Bacillati</taxon>
        <taxon>Actinomycetota</taxon>
        <taxon>Actinomycetes</taxon>
        <taxon>Micrococcales</taxon>
        <taxon>Microbacteriaceae</taxon>
        <taxon>Agrococcus</taxon>
    </lineage>
</organism>
<dbReference type="RefSeq" id="WP_086991569.1">
    <property type="nucleotide sequence ID" value="NZ_FUHU01000026.1"/>
</dbReference>
<dbReference type="InterPro" id="IPR047682">
    <property type="entry name" value="SepH-like"/>
</dbReference>
<dbReference type="GeneID" id="303172692"/>
<name>A0A1R4FPD7_9MICO</name>
<evidence type="ECO:0000256" key="1">
    <source>
        <dbReference type="SAM" id="MobiDB-lite"/>
    </source>
</evidence>
<feature type="compositionally biased region" description="Low complexity" evidence="1">
    <location>
        <begin position="195"/>
        <end position="233"/>
    </location>
</feature>
<feature type="domain" description="DUF3071" evidence="2">
    <location>
        <begin position="1"/>
        <end position="160"/>
    </location>
</feature>
<keyword evidence="4" id="KW-1185">Reference proteome</keyword>
<accession>A0A1R4FPD7</accession>
<evidence type="ECO:0000313" key="3">
    <source>
        <dbReference type="EMBL" id="SJM57667.1"/>
    </source>
</evidence>
<feature type="compositionally biased region" description="Low complexity" evidence="1">
    <location>
        <begin position="304"/>
        <end position="314"/>
    </location>
</feature>